<evidence type="ECO:0000313" key="4">
    <source>
        <dbReference type="Proteomes" id="UP000076532"/>
    </source>
</evidence>
<keyword evidence="4" id="KW-1185">Reference proteome</keyword>
<dbReference type="EMBL" id="KV417547">
    <property type="protein sequence ID" value="KZP21412.1"/>
    <property type="molecule type" value="Genomic_DNA"/>
</dbReference>
<sequence>MLSAIFTKWLIFFLFCIALSGSSVAQLVQIGSPPNGTHVHANDSISVEVVRPDSLSGSTEIAVVISFLSCSPYPSAICPPPTALLGSTLYNGPYNPQYPSPNPNKLQPHQNFTVTLPASAPNGSAQLTVTHFSLIGAGPYASTQYVNITLEVG</sequence>
<organism evidence="3 4">
    <name type="scientific">Athelia psychrophila</name>
    <dbReference type="NCBI Taxonomy" id="1759441"/>
    <lineage>
        <taxon>Eukaryota</taxon>
        <taxon>Fungi</taxon>
        <taxon>Dikarya</taxon>
        <taxon>Basidiomycota</taxon>
        <taxon>Agaricomycotina</taxon>
        <taxon>Agaricomycetes</taxon>
        <taxon>Agaricomycetidae</taxon>
        <taxon>Atheliales</taxon>
        <taxon>Atheliaceae</taxon>
        <taxon>Athelia</taxon>
    </lineage>
</organism>
<dbReference type="Pfam" id="PF19271">
    <property type="entry name" value="Nis1"/>
    <property type="match status" value="1"/>
</dbReference>
<proteinExistence type="predicted"/>
<dbReference type="EMBL" id="KV417952">
    <property type="protein sequence ID" value="KZP04160.1"/>
    <property type="molecule type" value="Genomic_DNA"/>
</dbReference>
<dbReference type="AlphaFoldDB" id="A0A166K116"/>
<keyword evidence="1" id="KW-0732">Signal</keyword>
<evidence type="ECO:0000256" key="1">
    <source>
        <dbReference type="SAM" id="SignalP"/>
    </source>
</evidence>
<feature type="chain" id="PRO_5007997404" description="Phosphatidylglycerol/phosphatidylinositol transfer protein" evidence="1">
    <location>
        <begin position="26"/>
        <end position="153"/>
    </location>
</feature>
<feature type="signal peptide" evidence="1">
    <location>
        <begin position="1"/>
        <end position="25"/>
    </location>
</feature>
<evidence type="ECO:0000313" key="2">
    <source>
        <dbReference type="EMBL" id="KZP04160.1"/>
    </source>
</evidence>
<accession>A0A166K116</accession>
<evidence type="ECO:0000313" key="3">
    <source>
        <dbReference type="EMBL" id="KZP21412.1"/>
    </source>
</evidence>
<evidence type="ECO:0008006" key="5">
    <source>
        <dbReference type="Google" id="ProtNLM"/>
    </source>
</evidence>
<dbReference type="InterPro" id="IPR045469">
    <property type="entry name" value="Nis1"/>
</dbReference>
<reference evidence="3 4" key="1">
    <citation type="journal article" date="2016" name="Mol. Biol. Evol.">
        <title>Comparative Genomics of Early-Diverging Mushroom-Forming Fungi Provides Insights into the Origins of Lignocellulose Decay Capabilities.</title>
        <authorList>
            <person name="Nagy L.G."/>
            <person name="Riley R."/>
            <person name="Tritt A."/>
            <person name="Adam C."/>
            <person name="Daum C."/>
            <person name="Floudas D."/>
            <person name="Sun H."/>
            <person name="Yadav J.S."/>
            <person name="Pangilinan J."/>
            <person name="Larsson K.H."/>
            <person name="Matsuura K."/>
            <person name="Barry K."/>
            <person name="Labutti K."/>
            <person name="Kuo R."/>
            <person name="Ohm R.A."/>
            <person name="Bhattacharya S.S."/>
            <person name="Shirouzu T."/>
            <person name="Yoshinaga Y."/>
            <person name="Martin F.M."/>
            <person name="Grigoriev I.V."/>
            <person name="Hibbett D.S."/>
        </authorList>
    </citation>
    <scope>NUCLEOTIDE SEQUENCE [LARGE SCALE GENOMIC DNA]</scope>
    <source>
        <strain evidence="3 4">CBS 109695</strain>
    </source>
</reference>
<gene>
    <name evidence="3" type="ORF">FIBSPDRAFT_788260</name>
    <name evidence="2" type="ORF">FIBSPDRAFT_844301</name>
</gene>
<dbReference type="Proteomes" id="UP000076532">
    <property type="component" value="Unassembled WGS sequence"/>
</dbReference>
<dbReference type="OrthoDB" id="2841294at2759"/>
<name>A0A166K116_9AGAM</name>
<protein>
    <recommendedName>
        <fullName evidence="5">Phosphatidylglycerol/phosphatidylinositol transfer protein</fullName>
    </recommendedName>
</protein>